<dbReference type="RefSeq" id="WP_005520407.1">
    <property type="nucleotide sequence ID" value="NZ_EQ973328.1"/>
</dbReference>
<dbReference type="EMBL" id="ACEB01000013">
    <property type="protein sequence ID" value="EEG27608.1"/>
    <property type="molecule type" value="Genomic_DNA"/>
</dbReference>
<dbReference type="Gene3D" id="3.30.10.20">
    <property type="match status" value="4"/>
</dbReference>
<feature type="compositionally biased region" description="Low complexity" evidence="1">
    <location>
        <begin position="52"/>
        <end position="69"/>
    </location>
</feature>
<feature type="compositionally biased region" description="Low complexity" evidence="1">
    <location>
        <begin position="1"/>
        <end position="18"/>
    </location>
</feature>
<feature type="domain" description="PASTA" evidence="3">
    <location>
        <begin position="123"/>
        <end position="189"/>
    </location>
</feature>
<organism evidence="4 5">
    <name type="scientific">Corynebacterium matruchotii ATCC 33806</name>
    <dbReference type="NCBI Taxonomy" id="566549"/>
    <lineage>
        <taxon>Bacteria</taxon>
        <taxon>Bacillati</taxon>
        <taxon>Actinomycetota</taxon>
        <taxon>Actinomycetes</taxon>
        <taxon>Mycobacteriales</taxon>
        <taxon>Corynebacteriaceae</taxon>
        <taxon>Corynebacterium</taxon>
    </lineage>
</organism>
<keyword evidence="2" id="KW-0472">Membrane</keyword>
<protein>
    <submittedName>
        <fullName evidence="4">PASTA domain protein</fullName>
    </submittedName>
</protein>
<dbReference type="Proteomes" id="UP000006247">
    <property type="component" value="Unassembled WGS sequence"/>
</dbReference>
<dbReference type="SMART" id="SM00740">
    <property type="entry name" value="PASTA"/>
    <property type="match status" value="4"/>
</dbReference>
<evidence type="ECO:0000313" key="4">
    <source>
        <dbReference type="EMBL" id="EEG27608.1"/>
    </source>
</evidence>
<dbReference type="InterPro" id="IPR005543">
    <property type="entry name" value="PASTA_dom"/>
</dbReference>
<dbReference type="SUPFAM" id="SSF54184">
    <property type="entry name" value="Penicillin-binding protein 2x (pbp-2x), c-terminal domain"/>
    <property type="match status" value="2"/>
</dbReference>
<evidence type="ECO:0000313" key="5">
    <source>
        <dbReference type="Proteomes" id="UP000006247"/>
    </source>
</evidence>
<keyword evidence="2" id="KW-1133">Transmembrane helix</keyword>
<reference evidence="4 5" key="1">
    <citation type="submission" date="2009-01" db="EMBL/GenBank/DDBJ databases">
        <authorList>
            <person name="Fulton L."/>
            <person name="Clifton S."/>
            <person name="Chinwalla A.T."/>
            <person name="Mitreva M."/>
            <person name="Sodergren E."/>
            <person name="Weinstock G."/>
            <person name="Clifton S."/>
            <person name="Dooling D.J."/>
            <person name="Fulton B."/>
            <person name="Minx P."/>
            <person name="Pepin K.H."/>
            <person name="Johnson M."/>
            <person name="Bhonagiri V."/>
            <person name="Nash W.E."/>
            <person name="Mardis E.R."/>
            <person name="Wilson R.K."/>
        </authorList>
    </citation>
    <scope>NUCLEOTIDE SEQUENCE [LARGE SCALE GENOMIC DNA]</scope>
    <source>
        <strain evidence="4 5">ATCC 33806</strain>
    </source>
</reference>
<feature type="transmembrane region" description="Helical" evidence="2">
    <location>
        <begin position="95"/>
        <end position="116"/>
    </location>
</feature>
<feature type="region of interest" description="Disordered" evidence="1">
    <location>
        <begin position="1"/>
        <end position="86"/>
    </location>
</feature>
<evidence type="ECO:0000256" key="1">
    <source>
        <dbReference type="SAM" id="MobiDB-lite"/>
    </source>
</evidence>
<sequence>VGAGAAADATETTVVPAVSEEFPPRPTPPMQSRRAAHAAPADPRMSPSRNPQGRAAGQHSAHAAQAGQVQRHRRAELDADDYDSYEDRPRKGLRIALIVVAVLSLGVAAAFAYQYFSPTILPTKNNVTVPDLRNQTKEDALAALEKLGLKTEVVNDASADVQEDHVVGTDPTANSTVKSGSTITVTVSSGRENTSVPDLSGKTTAEASAILKKKGLDLDPVVREGSSPKVERGKIMEQNPSAGTQVSKGSKVTITVSTGEATTRVPVVTGMQWSQAEGNLTSLGFEPVVEFVDGSEPDGTVISVDGEGTQMPAKSKINVKVSNGSLIQTPNLTNMTVDAAYSALQAAGWKGNRSQIVLGDPVKTGALVNGGRIAQQTPAAGSPVRKDGTVTVQLWEFDITAIGR</sequence>
<dbReference type="HOGENOM" id="CLU_680652_0_0_11"/>
<name>C0E1S4_9CORY</name>
<evidence type="ECO:0000259" key="3">
    <source>
        <dbReference type="PROSITE" id="PS51178"/>
    </source>
</evidence>
<accession>C0E1S4</accession>
<proteinExistence type="predicted"/>
<keyword evidence="2" id="KW-0812">Transmembrane</keyword>
<evidence type="ECO:0000256" key="2">
    <source>
        <dbReference type="SAM" id="Phobius"/>
    </source>
</evidence>
<comment type="caution">
    <text evidence="4">The sequence shown here is derived from an EMBL/GenBank/DDBJ whole genome shotgun (WGS) entry which is preliminary data.</text>
</comment>
<dbReference type="AlphaFoldDB" id="C0E1S4"/>
<feature type="non-terminal residue" evidence="4">
    <location>
        <position position="1"/>
    </location>
</feature>
<dbReference type="Pfam" id="PF03793">
    <property type="entry name" value="PASTA"/>
    <property type="match status" value="4"/>
</dbReference>
<dbReference type="CDD" id="cd06577">
    <property type="entry name" value="PASTA_pknB"/>
    <property type="match status" value="4"/>
</dbReference>
<gene>
    <name evidence="4" type="ORF">CORMATOL_00927</name>
</gene>
<feature type="domain" description="PASTA" evidence="3">
    <location>
        <begin position="324"/>
        <end position="396"/>
    </location>
</feature>
<feature type="domain" description="PASTA" evidence="3">
    <location>
        <begin position="259"/>
        <end position="323"/>
    </location>
</feature>
<dbReference type="PROSITE" id="PS51178">
    <property type="entry name" value="PASTA"/>
    <property type="match status" value="4"/>
</dbReference>
<feature type="domain" description="PASTA" evidence="3">
    <location>
        <begin position="190"/>
        <end position="258"/>
    </location>
</feature>